<evidence type="ECO:0000313" key="3">
    <source>
        <dbReference type="EMBL" id="KGQ02348.1"/>
    </source>
</evidence>
<organism evidence="3 4">
    <name type="scientific">Beauveria bassiana D1-5</name>
    <dbReference type="NCBI Taxonomy" id="1245745"/>
    <lineage>
        <taxon>Eukaryota</taxon>
        <taxon>Fungi</taxon>
        <taxon>Dikarya</taxon>
        <taxon>Ascomycota</taxon>
        <taxon>Pezizomycotina</taxon>
        <taxon>Sordariomycetes</taxon>
        <taxon>Hypocreomycetidae</taxon>
        <taxon>Hypocreales</taxon>
        <taxon>Cordycipitaceae</taxon>
        <taxon>Beauveria</taxon>
    </lineage>
</organism>
<reference evidence="3 4" key="1">
    <citation type="submission" date="2012-10" db="EMBL/GenBank/DDBJ databases">
        <title>Genome sequencing and analysis of entomopathogenic fungi Beauveria bassiana D1-5.</title>
        <authorList>
            <person name="Li Q."/>
            <person name="Wang L."/>
            <person name="Zhang Z."/>
            <person name="Wang Q."/>
            <person name="Ren J."/>
            <person name="Wang M."/>
            <person name="Xu W."/>
            <person name="Wang J."/>
            <person name="Lu Y."/>
            <person name="Du Q."/>
            <person name="Sun Z."/>
        </authorList>
    </citation>
    <scope>NUCLEOTIDE SEQUENCE [LARGE SCALE GENOMIC DNA]</scope>
    <source>
        <strain evidence="3 4">D1-5</strain>
    </source>
</reference>
<feature type="region of interest" description="Disordered" evidence="1">
    <location>
        <begin position="20"/>
        <end position="62"/>
    </location>
</feature>
<feature type="chain" id="PRO_5001995214" description="Secreted protein" evidence="2">
    <location>
        <begin position="19"/>
        <end position="213"/>
    </location>
</feature>
<protein>
    <recommendedName>
        <fullName evidence="5">Secreted protein</fullName>
    </recommendedName>
</protein>
<comment type="caution">
    <text evidence="3">The sequence shown here is derived from an EMBL/GenBank/DDBJ whole genome shotgun (WGS) entry which is preliminary data.</text>
</comment>
<evidence type="ECO:0008006" key="5">
    <source>
        <dbReference type="Google" id="ProtNLM"/>
    </source>
</evidence>
<feature type="signal peptide" evidence="2">
    <location>
        <begin position="1"/>
        <end position="18"/>
    </location>
</feature>
<dbReference type="Proteomes" id="UP000030106">
    <property type="component" value="Unassembled WGS sequence"/>
</dbReference>
<accession>A0A0A2V4D8</accession>
<proteinExistence type="predicted"/>
<name>A0A0A2V4D8_BEABA</name>
<dbReference type="AlphaFoldDB" id="A0A0A2V4D8"/>
<evidence type="ECO:0000313" key="4">
    <source>
        <dbReference type="Proteomes" id="UP000030106"/>
    </source>
</evidence>
<dbReference type="HOGENOM" id="CLU_1294170_0_0_1"/>
<keyword evidence="2" id="KW-0732">Signal</keyword>
<dbReference type="EMBL" id="ANFO01001621">
    <property type="protein sequence ID" value="KGQ02348.1"/>
    <property type="molecule type" value="Genomic_DNA"/>
</dbReference>
<feature type="compositionally biased region" description="Basic and acidic residues" evidence="1">
    <location>
        <begin position="31"/>
        <end position="40"/>
    </location>
</feature>
<evidence type="ECO:0000256" key="2">
    <source>
        <dbReference type="SAM" id="SignalP"/>
    </source>
</evidence>
<sequence>MVSSLLFLVPTCLRSCNASGAKRGGYGSGRRSGEKGHDGQNGHNARNANDHGHSVQKPYGRSRGICDQRDDYKLVSLFAHVEVDSERIRRNWLFFNKKSSSGILHKLTRAFLNDATASAYIVRDNEYNCCRFRGKDREDAHALSTYTDPAADRADVAINEKVDLRPGDWFGGGAKTPTVFTSLDHHQANPEDPCQAASADLTNPFDDVFAVFD</sequence>
<evidence type="ECO:0000256" key="1">
    <source>
        <dbReference type="SAM" id="MobiDB-lite"/>
    </source>
</evidence>
<gene>
    <name evidence="3" type="ORF">BBAD15_g12443</name>
</gene>